<dbReference type="EMBL" id="CM042029">
    <property type="protein sequence ID" value="KAI3795270.1"/>
    <property type="molecule type" value="Genomic_DNA"/>
</dbReference>
<name>A0ACB9HHS1_9ASTR</name>
<sequence length="137" mass="15195">MKWFLKGFYADLILGLLHFLTRVFKAFLTIFFSIIPLHASSTLNHFLAATPPSLHCRASTSISHPLNCFDLWSLAVLCPVESSIATAAVAAQSLSHEIVTVMEKFTKKILSSMKSEGLYENHGGPIILSQVIELKYN</sequence>
<organism evidence="1 2">
    <name type="scientific">Smallanthus sonchifolius</name>
    <dbReference type="NCBI Taxonomy" id="185202"/>
    <lineage>
        <taxon>Eukaryota</taxon>
        <taxon>Viridiplantae</taxon>
        <taxon>Streptophyta</taxon>
        <taxon>Embryophyta</taxon>
        <taxon>Tracheophyta</taxon>
        <taxon>Spermatophyta</taxon>
        <taxon>Magnoliopsida</taxon>
        <taxon>eudicotyledons</taxon>
        <taxon>Gunneridae</taxon>
        <taxon>Pentapetalae</taxon>
        <taxon>asterids</taxon>
        <taxon>campanulids</taxon>
        <taxon>Asterales</taxon>
        <taxon>Asteraceae</taxon>
        <taxon>Asteroideae</taxon>
        <taxon>Heliantheae alliance</taxon>
        <taxon>Millerieae</taxon>
        <taxon>Smallanthus</taxon>
    </lineage>
</organism>
<keyword evidence="2" id="KW-1185">Reference proteome</keyword>
<dbReference type="Proteomes" id="UP001056120">
    <property type="component" value="Linkage Group LG12"/>
</dbReference>
<accession>A0ACB9HHS1</accession>
<gene>
    <name evidence="1" type="ORF">L1987_37921</name>
</gene>
<reference evidence="1 2" key="2">
    <citation type="journal article" date="2022" name="Mol. Ecol. Resour.">
        <title>The genomes of chicory, endive, great burdock and yacon provide insights into Asteraceae paleo-polyploidization history and plant inulin production.</title>
        <authorList>
            <person name="Fan W."/>
            <person name="Wang S."/>
            <person name="Wang H."/>
            <person name="Wang A."/>
            <person name="Jiang F."/>
            <person name="Liu H."/>
            <person name="Zhao H."/>
            <person name="Xu D."/>
            <person name="Zhang Y."/>
        </authorList>
    </citation>
    <scope>NUCLEOTIDE SEQUENCE [LARGE SCALE GENOMIC DNA]</scope>
    <source>
        <strain evidence="2">cv. Yunnan</strain>
        <tissue evidence="1">Leaves</tissue>
    </source>
</reference>
<protein>
    <submittedName>
        <fullName evidence="1">Uncharacterized protein</fullName>
    </submittedName>
</protein>
<comment type="caution">
    <text evidence="1">The sequence shown here is derived from an EMBL/GenBank/DDBJ whole genome shotgun (WGS) entry which is preliminary data.</text>
</comment>
<evidence type="ECO:0000313" key="2">
    <source>
        <dbReference type="Proteomes" id="UP001056120"/>
    </source>
</evidence>
<reference evidence="2" key="1">
    <citation type="journal article" date="2022" name="Mol. Ecol. Resour.">
        <title>The genomes of chicory, endive, great burdock and yacon provide insights into Asteraceae palaeo-polyploidization history and plant inulin production.</title>
        <authorList>
            <person name="Fan W."/>
            <person name="Wang S."/>
            <person name="Wang H."/>
            <person name="Wang A."/>
            <person name="Jiang F."/>
            <person name="Liu H."/>
            <person name="Zhao H."/>
            <person name="Xu D."/>
            <person name="Zhang Y."/>
        </authorList>
    </citation>
    <scope>NUCLEOTIDE SEQUENCE [LARGE SCALE GENOMIC DNA]</scope>
    <source>
        <strain evidence="2">cv. Yunnan</strain>
    </source>
</reference>
<proteinExistence type="predicted"/>
<evidence type="ECO:0000313" key="1">
    <source>
        <dbReference type="EMBL" id="KAI3795270.1"/>
    </source>
</evidence>